<feature type="binding site" evidence="4">
    <location>
        <position position="208"/>
    </location>
    <ligand>
        <name>Mg(2+)</name>
        <dbReference type="ChEBI" id="CHEBI:18420"/>
    </ligand>
</feature>
<dbReference type="PANTHER" id="PTHR19288">
    <property type="entry name" value="4-NITROPHENYLPHOSPHATASE-RELATED"/>
    <property type="match status" value="1"/>
</dbReference>
<evidence type="ECO:0000256" key="2">
    <source>
        <dbReference type="PIRSR" id="PIRSR000915-1"/>
    </source>
</evidence>
<dbReference type="InterPro" id="IPR023214">
    <property type="entry name" value="HAD_sf"/>
</dbReference>
<sequence>MAGFLFDLDGTIYRGNEMIEGALDTYNWLIEKGHSVVFVTNKPIQSQEEYHAKLTKMGFRLEVNQVVNSCYATAIYLQRSGNEGDRHYVIGEQPLKDELSQAGLVMTEDWREAQTVVLSWDRQFTYDKLNRLYQAWNNGARIVATNPDVTCPIDGGEVPDCGTLIAAIEAATKEPITEIGGKPSKLMADLVLSELLKLPADQCYMIGDRLETDILMGNRAGIPTVLVMTGVTTPEMAAQSDIKPWITLPSVKELPAFLTNER</sequence>
<dbReference type="InterPro" id="IPR006357">
    <property type="entry name" value="HAD-SF_hydro_IIA"/>
</dbReference>
<keyword evidence="1 4" id="KW-0460">Magnesium</keyword>
<keyword evidence="1 4" id="KW-0479">Metal-binding</keyword>
<gene>
    <name evidence="5" type="ORF">CF394_08760</name>
</gene>
<dbReference type="EC" id="3.1.3.-" evidence="1"/>
<dbReference type="AlphaFoldDB" id="A0A264W2P1"/>
<dbReference type="NCBIfam" id="TIGR01460">
    <property type="entry name" value="HAD-SF-IIA"/>
    <property type="match status" value="1"/>
</dbReference>
<dbReference type="InterPro" id="IPR036412">
    <property type="entry name" value="HAD-like_sf"/>
</dbReference>
<comment type="cofactor">
    <cofactor evidence="4">
        <name>Mg(2+)</name>
        <dbReference type="ChEBI" id="CHEBI:18420"/>
    </cofactor>
    <text evidence="4">Divalent metal ions. Mg(2+) is the most effective.</text>
</comment>
<feature type="binding site" evidence="4">
    <location>
        <position position="7"/>
    </location>
    <ligand>
        <name>Mg(2+)</name>
        <dbReference type="ChEBI" id="CHEBI:18420"/>
    </ligand>
</feature>
<dbReference type="Pfam" id="PF13242">
    <property type="entry name" value="Hydrolase_like"/>
    <property type="match status" value="1"/>
</dbReference>
<comment type="similarity">
    <text evidence="1">Belongs to the HAD-like hydrolase superfamily. NagD family.</text>
</comment>
<dbReference type="EMBL" id="NOKQ01000217">
    <property type="protein sequence ID" value="OZS77835.1"/>
    <property type="molecule type" value="Genomic_DNA"/>
</dbReference>
<feature type="binding site" evidence="3">
    <location>
        <position position="182"/>
    </location>
    <ligand>
        <name>substrate</name>
    </ligand>
</feature>
<dbReference type="GO" id="GO:0005737">
    <property type="term" value="C:cytoplasm"/>
    <property type="evidence" value="ECO:0007669"/>
    <property type="project" value="TreeGrafter"/>
</dbReference>
<dbReference type="RefSeq" id="WP_094943037.1">
    <property type="nucleotide sequence ID" value="NZ_NOKQ01000217.1"/>
</dbReference>
<dbReference type="PANTHER" id="PTHR19288:SF46">
    <property type="entry name" value="HALOACID DEHALOGENASE-LIKE HYDROLASE DOMAIN-CONTAINING PROTEIN 2"/>
    <property type="match status" value="1"/>
</dbReference>
<dbReference type="GO" id="GO:0046872">
    <property type="term" value="F:metal ion binding"/>
    <property type="evidence" value="ECO:0007669"/>
    <property type="project" value="UniProtKB-KW"/>
</dbReference>
<dbReference type="Pfam" id="PF13344">
    <property type="entry name" value="Hydrolase_6"/>
    <property type="match status" value="1"/>
</dbReference>
<accession>A0A264W2P1</accession>
<dbReference type="PIRSF" id="PIRSF000915">
    <property type="entry name" value="PGP-type_phosphatase"/>
    <property type="match status" value="1"/>
</dbReference>
<evidence type="ECO:0000256" key="4">
    <source>
        <dbReference type="PIRSR" id="PIRSR000915-3"/>
    </source>
</evidence>
<feature type="active site" description="Nucleophile" evidence="2">
    <location>
        <position position="7"/>
    </location>
</feature>
<name>A0A264W2P1_9BACL</name>
<evidence type="ECO:0000256" key="1">
    <source>
        <dbReference type="PIRNR" id="PIRNR000915"/>
    </source>
</evidence>
<evidence type="ECO:0000256" key="3">
    <source>
        <dbReference type="PIRSR" id="PIRSR000915-2"/>
    </source>
</evidence>
<dbReference type="Gene3D" id="3.40.50.1000">
    <property type="entry name" value="HAD superfamily/HAD-like"/>
    <property type="match status" value="2"/>
</dbReference>
<protein>
    <recommendedName>
        <fullName evidence="1">Acid sugar phosphatase</fullName>
        <ecNumber evidence="1">3.1.3.-</ecNumber>
    </recommendedName>
</protein>
<dbReference type="SUPFAM" id="SSF56784">
    <property type="entry name" value="HAD-like"/>
    <property type="match status" value="1"/>
</dbReference>
<reference evidence="5 6" key="1">
    <citation type="submission" date="2017-07" db="EMBL/GenBank/DDBJ databases">
        <title>Tetzosporium hominis gen.nov. sp.nov.</title>
        <authorList>
            <person name="Tetz G."/>
            <person name="Tetz V."/>
        </authorList>
    </citation>
    <scope>NUCLEOTIDE SEQUENCE [LARGE SCALE GENOMIC DNA]</scope>
    <source>
        <strain evidence="5 6">VT-49</strain>
    </source>
</reference>
<evidence type="ECO:0000313" key="6">
    <source>
        <dbReference type="Proteomes" id="UP000217065"/>
    </source>
</evidence>
<organism evidence="5 6">
    <name type="scientific">Tetzosporium hominis</name>
    <dbReference type="NCBI Taxonomy" id="2020506"/>
    <lineage>
        <taxon>Bacteria</taxon>
        <taxon>Bacillati</taxon>
        <taxon>Bacillota</taxon>
        <taxon>Bacilli</taxon>
        <taxon>Bacillales</taxon>
        <taxon>Caryophanaceae</taxon>
        <taxon>Tetzosporium</taxon>
    </lineage>
</organism>
<keyword evidence="6" id="KW-1185">Reference proteome</keyword>
<evidence type="ECO:0000313" key="5">
    <source>
        <dbReference type="EMBL" id="OZS77835.1"/>
    </source>
</evidence>
<dbReference type="OrthoDB" id="9810449at2"/>
<proteinExistence type="inferred from homology"/>
<comment type="caution">
    <text evidence="5">The sequence shown here is derived from an EMBL/GenBank/DDBJ whole genome shotgun (WGS) entry which is preliminary data.</text>
</comment>
<comment type="function">
    <text evidence="1">Catalyzes the dephosphorylation of 2-6 carbon acid sugars in vitro.</text>
</comment>
<feature type="active site" description="Proton donor" evidence="2">
    <location>
        <position position="9"/>
    </location>
</feature>
<dbReference type="Proteomes" id="UP000217065">
    <property type="component" value="Unassembled WGS sequence"/>
</dbReference>
<dbReference type="GO" id="GO:0016791">
    <property type="term" value="F:phosphatase activity"/>
    <property type="evidence" value="ECO:0007669"/>
    <property type="project" value="TreeGrafter"/>
</dbReference>
<feature type="binding site" evidence="4">
    <location>
        <position position="9"/>
    </location>
    <ligand>
        <name>Mg(2+)</name>
        <dbReference type="ChEBI" id="CHEBI:18420"/>
    </ligand>
</feature>